<dbReference type="PROSITE" id="PS51257">
    <property type="entry name" value="PROKAR_LIPOPROTEIN"/>
    <property type="match status" value="1"/>
</dbReference>
<name>A0A068UQI5_COFCA</name>
<feature type="compositionally biased region" description="Acidic residues" evidence="1">
    <location>
        <begin position="102"/>
        <end position="134"/>
    </location>
</feature>
<dbReference type="InParanoid" id="A0A068UQI5"/>
<feature type="transmembrane region" description="Helical" evidence="2">
    <location>
        <begin position="42"/>
        <end position="60"/>
    </location>
</feature>
<evidence type="ECO:0000256" key="1">
    <source>
        <dbReference type="SAM" id="MobiDB-lite"/>
    </source>
</evidence>
<dbReference type="Gramene" id="CDP09868">
    <property type="protein sequence ID" value="CDP09868"/>
    <property type="gene ID" value="GSCOC_T00030348001"/>
</dbReference>
<dbReference type="Proteomes" id="UP000295252">
    <property type="component" value="Chromosome X"/>
</dbReference>
<dbReference type="PANTHER" id="PTHR36595:SF3">
    <property type="entry name" value="TRANSMEMBRANE PROTEIN"/>
    <property type="match status" value="1"/>
</dbReference>
<protein>
    <submittedName>
        <fullName evidence="3">Uncharacterized protein</fullName>
    </submittedName>
</protein>
<dbReference type="OrthoDB" id="843893at2759"/>
<accession>A0A068UQI5</accession>
<feature type="compositionally biased region" description="Basic and acidic residues" evidence="1">
    <location>
        <begin position="83"/>
        <end position="93"/>
    </location>
</feature>
<dbReference type="AlphaFoldDB" id="A0A068UQI5"/>
<evidence type="ECO:0000313" key="3">
    <source>
        <dbReference type="EMBL" id="CDP09868.1"/>
    </source>
</evidence>
<dbReference type="EMBL" id="HG739125">
    <property type="protein sequence ID" value="CDP09868.1"/>
    <property type="molecule type" value="Genomic_DNA"/>
</dbReference>
<feature type="transmembrane region" description="Helical" evidence="2">
    <location>
        <begin position="7"/>
        <end position="30"/>
    </location>
</feature>
<reference evidence="4" key="1">
    <citation type="journal article" date="2014" name="Science">
        <title>The coffee genome provides insight into the convergent evolution of caffeine biosynthesis.</title>
        <authorList>
            <person name="Denoeud F."/>
            <person name="Carretero-Paulet L."/>
            <person name="Dereeper A."/>
            <person name="Droc G."/>
            <person name="Guyot R."/>
            <person name="Pietrella M."/>
            <person name="Zheng C."/>
            <person name="Alberti A."/>
            <person name="Anthony F."/>
            <person name="Aprea G."/>
            <person name="Aury J.M."/>
            <person name="Bento P."/>
            <person name="Bernard M."/>
            <person name="Bocs S."/>
            <person name="Campa C."/>
            <person name="Cenci A."/>
            <person name="Combes M.C."/>
            <person name="Crouzillat D."/>
            <person name="Da Silva C."/>
            <person name="Daddiego L."/>
            <person name="De Bellis F."/>
            <person name="Dussert S."/>
            <person name="Garsmeur O."/>
            <person name="Gayraud T."/>
            <person name="Guignon V."/>
            <person name="Jahn K."/>
            <person name="Jamilloux V."/>
            <person name="Joet T."/>
            <person name="Labadie K."/>
            <person name="Lan T."/>
            <person name="Leclercq J."/>
            <person name="Lepelley M."/>
            <person name="Leroy T."/>
            <person name="Li L.T."/>
            <person name="Librado P."/>
            <person name="Lopez L."/>
            <person name="Munoz A."/>
            <person name="Noel B."/>
            <person name="Pallavicini A."/>
            <person name="Perrotta G."/>
            <person name="Poncet V."/>
            <person name="Pot D."/>
            <person name="Priyono X."/>
            <person name="Rigoreau M."/>
            <person name="Rouard M."/>
            <person name="Rozas J."/>
            <person name="Tranchant-Dubreuil C."/>
            <person name="VanBuren R."/>
            <person name="Zhang Q."/>
            <person name="Andrade A.C."/>
            <person name="Argout X."/>
            <person name="Bertrand B."/>
            <person name="de Kochko A."/>
            <person name="Graziosi G."/>
            <person name="Henry R.J."/>
            <person name="Jayarama X."/>
            <person name="Ming R."/>
            <person name="Nagai C."/>
            <person name="Rounsley S."/>
            <person name="Sankoff D."/>
            <person name="Giuliano G."/>
            <person name="Albert V.A."/>
            <person name="Wincker P."/>
            <person name="Lashermes P."/>
        </authorList>
    </citation>
    <scope>NUCLEOTIDE SEQUENCE [LARGE SCALE GENOMIC DNA]</scope>
    <source>
        <strain evidence="4">cv. DH200-94</strain>
    </source>
</reference>
<keyword evidence="2" id="KW-1133">Transmembrane helix</keyword>
<evidence type="ECO:0000313" key="4">
    <source>
        <dbReference type="Proteomes" id="UP000295252"/>
    </source>
</evidence>
<sequence length="168" mass="18960">MKFGLELIFLLIILVGAATHLVLLSCSLSPYGGLVERSTSRAFVFILFNTIMSSILVKSYRPSAEYYTEFLPCGDFYDQAEEKQSEEMIRDDIESSSASSSDSDDDEEEKEEDDDDDDSDGNDEIGWGNDDEEYDETLESRIEAFIAKVISGWKEELLADKLDCKQVD</sequence>
<evidence type="ECO:0000256" key="2">
    <source>
        <dbReference type="SAM" id="Phobius"/>
    </source>
</evidence>
<feature type="region of interest" description="Disordered" evidence="1">
    <location>
        <begin position="83"/>
        <end position="134"/>
    </location>
</feature>
<keyword evidence="2" id="KW-0812">Transmembrane</keyword>
<organism evidence="3 4">
    <name type="scientific">Coffea canephora</name>
    <name type="common">Robusta coffee</name>
    <dbReference type="NCBI Taxonomy" id="49390"/>
    <lineage>
        <taxon>Eukaryota</taxon>
        <taxon>Viridiplantae</taxon>
        <taxon>Streptophyta</taxon>
        <taxon>Embryophyta</taxon>
        <taxon>Tracheophyta</taxon>
        <taxon>Spermatophyta</taxon>
        <taxon>Magnoliopsida</taxon>
        <taxon>eudicotyledons</taxon>
        <taxon>Gunneridae</taxon>
        <taxon>Pentapetalae</taxon>
        <taxon>asterids</taxon>
        <taxon>lamiids</taxon>
        <taxon>Gentianales</taxon>
        <taxon>Rubiaceae</taxon>
        <taxon>Ixoroideae</taxon>
        <taxon>Gardenieae complex</taxon>
        <taxon>Bertiereae - Coffeeae clade</taxon>
        <taxon>Coffeeae</taxon>
        <taxon>Coffea</taxon>
    </lineage>
</organism>
<dbReference type="OMA" id="YHQYEPE"/>
<gene>
    <name evidence="3" type="ORF">GSCOC_T00030348001</name>
</gene>
<keyword evidence="4" id="KW-1185">Reference proteome</keyword>
<proteinExistence type="predicted"/>
<dbReference type="PANTHER" id="PTHR36595">
    <property type="entry name" value="TRANSMEMBRANE PROTEIN"/>
    <property type="match status" value="1"/>
</dbReference>
<keyword evidence="2" id="KW-0472">Membrane</keyword>